<protein>
    <submittedName>
        <fullName evidence="2">Uncharacterized protein</fullName>
    </submittedName>
</protein>
<dbReference type="AlphaFoldDB" id="A0A1I7B1R5"/>
<proteinExistence type="predicted"/>
<evidence type="ECO:0000256" key="1">
    <source>
        <dbReference type="SAM" id="SignalP"/>
    </source>
</evidence>
<accession>A0A1I7B1R5</accession>
<keyword evidence="3" id="KW-1185">Reference proteome</keyword>
<organism evidence="2 3">
    <name type="scientific">Lishizhenia tianjinensis</name>
    <dbReference type="NCBI Taxonomy" id="477690"/>
    <lineage>
        <taxon>Bacteria</taxon>
        <taxon>Pseudomonadati</taxon>
        <taxon>Bacteroidota</taxon>
        <taxon>Flavobacteriia</taxon>
        <taxon>Flavobacteriales</taxon>
        <taxon>Crocinitomicaceae</taxon>
        <taxon>Lishizhenia</taxon>
    </lineage>
</organism>
<dbReference type="OrthoDB" id="2355173at2"/>
<evidence type="ECO:0000313" key="3">
    <source>
        <dbReference type="Proteomes" id="UP000236454"/>
    </source>
</evidence>
<gene>
    <name evidence="2" type="ORF">SAMN05216474_2472</name>
</gene>
<name>A0A1I7B1R5_9FLAO</name>
<sequence length="307" mass="34942">MHALILKTLVIGMLPLSSCLFSNSNTTEVETSKTNTVSKDKSVEPHRYGGWYCPDNLNTFPAVNLSDWNTVPAIENRLPTEEEAKSGASLILVDTEKYPKAKALTMSLPKLAKYQNPNTQREDVIIVIQAVSIQEDSIVGFRFLNGGNGSARLKEVEFITKEKAQNLSKGKFVQHDYSIKAADTSIWKLMMDPELASLVQVSFDPQNQLSSDWRSKAQLNFNYPHKNKLINSFISDDFWGNCYVQNDFDQNLYTEKFFLTYDKDKQVSTLKIVCGPYDTDYEQQEKVLTNWAKRIKDLSEFGSFNLK</sequence>
<dbReference type="RefSeq" id="WP_090250552.1">
    <property type="nucleotide sequence ID" value="NZ_FPAS01000004.1"/>
</dbReference>
<reference evidence="2 3" key="1">
    <citation type="submission" date="2016-10" db="EMBL/GenBank/DDBJ databases">
        <authorList>
            <person name="de Groot N.N."/>
        </authorList>
    </citation>
    <scope>NUCLEOTIDE SEQUENCE [LARGE SCALE GENOMIC DNA]</scope>
    <source>
        <strain evidence="2 3">CGMCC 1.7005</strain>
    </source>
</reference>
<feature type="chain" id="PRO_5014854416" evidence="1">
    <location>
        <begin position="23"/>
        <end position="307"/>
    </location>
</feature>
<dbReference type="EMBL" id="FPAS01000004">
    <property type="protein sequence ID" value="SFT81156.1"/>
    <property type="molecule type" value="Genomic_DNA"/>
</dbReference>
<dbReference type="Proteomes" id="UP000236454">
    <property type="component" value="Unassembled WGS sequence"/>
</dbReference>
<dbReference type="STRING" id="477690.SAMN05216474_2472"/>
<evidence type="ECO:0000313" key="2">
    <source>
        <dbReference type="EMBL" id="SFT81156.1"/>
    </source>
</evidence>
<keyword evidence="1" id="KW-0732">Signal</keyword>
<feature type="signal peptide" evidence="1">
    <location>
        <begin position="1"/>
        <end position="22"/>
    </location>
</feature>